<dbReference type="EMBL" id="CP116968">
    <property type="protein sequence ID" value="WNM61809.1"/>
    <property type="molecule type" value="Genomic_DNA"/>
</dbReference>
<dbReference type="Pfam" id="PF00795">
    <property type="entry name" value="CN_hydrolase"/>
    <property type="match status" value="1"/>
</dbReference>
<evidence type="ECO:0000313" key="3">
    <source>
        <dbReference type="EMBL" id="WNM61809.1"/>
    </source>
</evidence>
<dbReference type="InterPro" id="IPR036526">
    <property type="entry name" value="C-N_Hydrolase_sf"/>
</dbReference>
<protein>
    <submittedName>
        <fullName evidence="3">Acyltransferase</fullName>
    </submittedName>
</protein>
<keyword evidence="4" id="KW-1185">Reference proteome</keyword>
<organism evidence="3 4">
    <name type="scientific">Candidatus Nitrospira neomarina</name>
    <dbReference type="NCBI Taxonomy" id="3020899"/>
    <lineage>
        <taxon>Bacteria</taxon>
        <taxon>Pseudomonadati</taxon>
        <taxon>Nitrospirota</taxon>
        <taxon>Nitrospiria</taxon>
        <taxon>Nitrospirales</taxon>
        <taxon>Nitrospiraceae</taxon>
        <taxon>Nitrospira</taxon>
    </lineage>
</organism>
<dbReference type="PANTHER" id="PTHR43674:SF2">
    <property type="entry name" value="BETA-UREIDOPROPIONASE"/>
    <property type="match status" value="1"/>
</dbReference>
<evidence type="ECO:0000256" key="1">
    <source>
        <dbReference type="ARBA" id="ARBA00022801"/>
    </source>
</evidence>
<keyword evidence="3" id="KW-0808">Transferase</keyword>
<dbReference type="PROSITE" id="PS50263">
    <property type="entry name" value="CN_HYDROLASE"/>
    <property type="match status" value="1"/>
</dbReference>
<dbReference type="InterPro" id="IPR003010">
    <property type="entry name" value="C-N_Hydrolase"/>
</dbReference>
<dbReference type="Proteomes" id="UP001302494">
    <property type="component" value="Chromosome"/>
</dbReference>
<proteinExistence type="predicted"/>
<dbReference type="SUPFAM" id="SSF56317">
    <property type="entry name" value="Carbon-nitrogen hydrolase"/>
    <property type="match status" value="1"/>
</dbReference>
<gene>
    <name evidence="3" type="ORF">PQG83_19005</name>
</gene>
<keyword evidence="3" id="KW-0012">Acyltransferase</keyword>
<dbReference type="GO" id="GO:0016746">
    <property type="term" value="F:acyltransferase activity"/>
    <property type="evidence" value="ECO:0007669"/>
    <property type="project" value="UniProtKB-KW"/>
</dbReference>
<dbReference type="KEGG" id="nneo:PQG83_19005"/>
<dbReference type="GO" id="GO:0016811">
    <property type="term" value="F:hydrolase activity, acting on carbon-nitrogen (but not peptide) bonds, in linear amides"/>
    <property type="evidence" value="ECO:0007669"/>
    <property type="project" value="UniProtKB-ARBA"/>
</dbReference>
<keyword evidence="1" id="KW-0378">Hydrolase</keyword>
<accession>A0AA96GG87</accession>
<reference evidence="3 4" key="1">
    <citation type="submission" date="2023-01" db="EMBL/GenBank/DDBJ databases">
        <title>Cultivation and genomic characterization of new, ubiquitous marine nitrite-oxidizing bacteria from the Nitrospirales.</title>
        <authorList>
            <person name="Mueller A.J."/>
            <person name="Daebeler A."/>
            <person name="Herbold C.W."/>
            <person name="Kirkegaard R.H."/>
            <person name="Daims H."/>
        </authorList>
    </citation>
    <scope>NUCLEOTIDE SEQUENCE [LARGE SCALE GENOMIC DNA]</scope>
    <source>
        <strain evidence="3 4">DK</strain>
    </source>
</reference>
<dbReference type="AlphaFoldDB" id="A0AA96GG87"/>
<dbReference type="InterPro" id="IPR050345">
    <property type="entry name" value="Aliph_Amidase/BUP"/>
</dbReference>
<evidence type="ECO:0000259" key="2">
    <source>
        <dbReference type="PROSITE" id="PS50263"/>
    </source>
</evidence>
<name>A0AA96GG87_9BACT</name>
<dbReference type="RefSeq" id="WP_312744392.1">
    <property type="nucleotide sequence ID" value="NZ_CP116968.1"/>
</dbReference>
<dbReference type="PANTHER" id="PTHR43674">
    <property type="entry name" value="NITRILASE C965.09-RELATED"/>
    <property type="match status" value="1"/>
</dbReference>
<evidence type="ECO:0000313" key="4">
    <source>
        <dbReference type="Proteomes" id="UP001302494"/>
    </source>
</evidence>
<feature type="domain" description="CN hydrolase" evidence="2">
    <location>
        <begin position="4"/>
        <end position="241"/>
    </location>
</feature>
<sequence>MSKISGGYFQFSPGFGEIQRNLETILRAIHRFEGHLLVFPELALSGYQFLSKDEVRELAEEVPAGSTIKALEEAVRGRDLHVVIGLAERDHDRLYNSAVLIGPRGYIGTYRKTHLFFEETLWFDPGDTGFLVWDIGKAKVGLLVCFDWFFPEAARSLAIKGADILCHPSNLVLPYCPDAMVTRCLENGVFAITANRVGREQRGEKPALPFIGMSEIVAPNGRILCRSSLKDEEVGLYEMDMAEARDKRINPYNDLLKDRRPQLYVL</sequence>
<dbReference type="Gene3D" id="3.60.110.10">
    <property type="entry name" value="Carbon-nitrogen hydrolase"/>
    <property type="match status" value="1"/>
</dbReference>